<dbReference type="OrthoDB" id="1024312at2759"/>
<comment type="caution">
    <text evidence="1">The sequence shown here is derived from an EMBL/GenBank/DDBJ whole genome shotgun (WGS) entry which is preliminary data.</text>
</comment>
<evidence type="ECO:0000313" key="2">
    <source>
        <dbReference type="Proteomes" id="UP000237105"/>
    </source>
</evidence>
<proteinExistence type="predicted"/>
<reference evidence="2" key="1">
    <citation type="submission" date="2016-06" db="EMBL/GenBank/DDBJ databases">
        <title>Parallel loss of symbiosis genes in relatives of nitrogen-fixing non-legume Parasponia.</title>
        <authorList>
            <person name="Van Velzen R."/>
            <person name="Holmer R."/>
            <person name="Bu F."/>
            <person name="Rutten L."/>
            <person name="Van Zeijl A."/>
            <person name="Liu W."/>
            <person name="Santuari L."/>
            <person name="Cao Q."/>
            <person name="Sharma T."/>
            <person name="Shen D."/>
            <person name="Roswanjaya Y."/>
            <person name="Wardhani T."/>
            <person name="Kalhor M.S."/>
            <person name="Jansen J."/>
            <person name="Van den Hoogen J."/>
            <person name="Gungor B."/>
            <person name="Hartog M."/>
            <person name="Hontelez J."/>
            <person name="Verver J."/>
            <person name="Yang W.-C."/>
            <person name="Schijlen E."/>
            <person name="Repin R."/>
            <person name="Schilthuizen M."/>
            <person name="Schranz E."/>
            <person name="Heidstra R."/>
            <person name="Miyata K."/>
            <person name="Fedorova E."/>
            <person name="Kohlen W."/>
            <person name="Bisseling T."/>
            <person name="Smit S."/>
            <person name="Geurts R."/>
        </authorList>
    </citation>
    <scope>NUCLEOTIDE SEQUENCE [LARGE SCALE GENOMIC DNA]</scope>
    <source>
        <strain evidence="2">cv. WU1-14</strain>
    </source>
</reference>
<dbReference type="AlphaFoldDB" id="A0A2P5DJQ8"/>
<gene>
    <name evidence="1" type="ORF">PanWU01x14_057160</name>
</gene>
<dbReference type="EMBL" id="JXTB01000033">
    <property type="protein sequence ID" value="PON73534.1"/>
    <property type="molecule type" value="Genomic_DNA"/>
</dbReference>
<keyword evidence="2" id="KW-1185">Reference proteome</keyword>
<evidence type="ECO:0000313" key="1">
    <source>
        <dbReference type="EMBL" id="PON73534.1"/>
    </source>
</evidence>
<protein>
    <submittedName>
        <fullName evidence="1">Uncharacterized protein</fullName>
    </submittedName>
</protein>
<name>A0A2P5DJQ8_PARAD</name>
<dbReference type="STRING" id="3476.A0A2P5DJQ8"/>
<accession>A0A2P5DJQ8</accession>
<dbReference type="Proteomes" id="UP000237105">
    <property type="component" value="Unassembled WGS sequence"/>
</dbReference>
<organism evidence="1 2">
    <name type="scientific">Parasponia andersonii</name>
    <name type="common">Sponia andersonii</name>
    <dbReference type="NCBI Taxonomy" id="3476"/>
    <lineage>
        <taxon>Eukaryota</taxon>
        <taxon>Viridiplantae</taxon>
        <taxon>Streptophyta</taxon>
        <taxon>Embryophyta</taxon>
        <taxon>Tracheophyta</taxon>
        <taxon>Spermatophyta</taxon>
        <taxon>Magnoliopsida</taxon>
        <taxon>eudicotyledons</taxon>
        <taxon>Gunneridae</taxon>
        <taxon>Pentapetalae</taxon>
        <taxon>rosids</taxon>
        <taxon>fabids</taxon>
        <taxon>Rosales</taxon>
        <taxon>Cannabaceae</taxon>
        <taxon>Parasponia</taxon>
    </lineage>
</organism>
<sequence length="181" mass="21004">MCQPKSYGGIGVRRMANFNRALLAKLAWKLDCNENRPWVKLLHYKYCSKLDFWGVQAKPSDSLVWKGILSVKDLVLRDICFLAGDGTSIDIWKHPWIPWLHQSSLRDAFNPTTSRQPRALIKVADLLLNGYQEWDEQLIMQFFDKDIARNILKVKSLPISREDILIYKSSYSGELSVKRAY</sequence>